<dbReference type="SUPFAM" id="SSF48695">
    <property type="entry name" value="Multiheme cytochromes"/>
    <property type="match status" value="2"/>
</dbReference>
<comment type="caution">
    <text evidence="5">The sequence shown here is derived from an EMBL/GenBank/DDBJ whole genome shotgun (WGS) entry which is preliminary data.</text>
</comment>
<organism evidence="5 6">
    <name type="scientific">Carboxydothermus islandicus</name>
    <dbReference type="NCBI Taxonomy" id="661089"/>
    <lineage>
        <taxon>Bacteria</taxon>
        <taxon>Bacillati</taxon>
        <taxon>Bacillota</taxon>
        <taxon>Clostridia</taxon>
        <taxon>Thermoanaerobacterales</taxon>
        <taxon>Thermoanaerobacteraceae</taxon>
        <taxon>Carboxydothermus</taxon>
    </lineage>
</organism>
<sequence length="883" mass="96354">MKRGLWVVVLTMALVIAFSASAMAAQIIAPSDSLSEKGGYLPTPTSKTVYNYQNSPAAFKADGITNYPQEIYLPNEQNPANYRIHSNYSKNTDACAACHATHTAVGESLLQWGSVYDTCMACHDGTISTTYNVEEGFIGNTQTRTYGGMFGTGTETSLSRHNVVGSLQIFAAPGGNSTGSYEDAQAVGHETSATKMWDVEFGCESCHSPHGQGGNARILSPDPNKIARVNYVNGAVYNDNGDPIYTLKFTNQKVYMVRLNIADAVYYVTYQGKVASGYEITWIKGYPYSGGTLVYDGSTKLTNYVIDNSNGYTILKLSSAPSSTLKVYFFPGVRVKMNISNYLQANEGVTHKGGLNFFCGACHTDYNTNLDYNTGEERTGGSAEELTGKYTEAYRHQVGMYAGYFTNASKANMKFENGNMTCLTCHYAHGTSKDLWDATLTDTSFWGTDPFVELAGSSALKRAPNMGTCEACHGKKEGAEGYSANTGQTDVHGVTTQTDNGQAGAKFVGSAKCVECHASYAEGIKETYHNNMATYYNIDKNTVVTERAYRGSDALLRVFMENPSLKTTAPYSNIWSKLDTDNDGTPDVTSTLDVLLWGKPDEAAYVAVYNYTDGKYYRYVELEKSESGVYELVYVSYTGSALCAPSCHTVNNYYFTEISAPNYDPSVNLGVPPIQKPASVSSFYYNSGGEKISTSLRQLLLAPGNILDAPDNTGKVELQIKCEACHGPGSLHVAAPSSKNITGWKQYDYGVRTGGPYRIYTSGGKDNVQGITLPTLAQSCMSCHTNNTHQGYYIKSKHFRNGQMDCMVCHDPHSDKYEWQLKLPVNSLCMSCHDAATATGNVPVFTREDAGKFIGYYSTAYHLFDDMGTVNESTYAKNNTLLP</sequence>
<evidence type="ECO:0000256" key="2">
    <source>
        <dbReference type="SAM" id="SignalP"/>
    </source>
</evidence>
<dbReference type="InterPro" id="IPR036280">
    <property type="entry name" value="Multihaem_cyt_sf"/>
</dbReference>
<protein>
    <submittedName>
        <fullName evidence="5">Uncharacterized protein</fullName>
    </submittedName>
</protein>
<dbReference type="PANTHER" id="PTHR35038">
    <property type="entry name" value="DISSIMILATORY SULFITE REDUCTASE SIRA"/>
    <property type="match status" value="1"/>
</dbReference>
<keyword evidence="1 2" id="KW-0732">Signal</keyword>
<gene>
    <name evidence="5" type="ORF">ciss_14820</name>
</gene>
<reference evidence="6" key="1">
    <citation type="submission" date="2016-12" db="EMBL/GenBank/DDBJ databases">
        <title>Draft Genome Sequences od Carboxydothermus pertinax and islandicus, Hydrogenogenic Carboxydotrophic Bacteria.</title>
        <authorList>
            <person name="Fukuyama Y."/>
            <person name="Ohmae K."/>
            <person name="Yoneda Y."/>
            <person name="Yoshida T."/>
            <person name="Sako Y."/>
        </authorList>
    </citation>
    <scope>NUCLEOTIDE SEQUENCE [LARGE SCALE GENOMIC DNA]</scope>
    <source>
        <strain evidence="6">SET</strain>
    </source>
</reference>
<dbReference type="Pfam" id="PF22113">
    <property type="entry name" value="Mtrc-MtrF_II-IV_dom"/>
    <property type="match status" value="1"/>
</dbReference>
<feature type="signal peptide" evidence="2">
    <location>
        <begin position="1"/>
        <end position="24"/>
    </location>
</feature>
<dbReference type="Pfam" id="PF09699">
    <property type="entry name" value="Paired_CXXCH_1"/>
    <property type="match status" value="2"/>
</dbReference>
<evidence type="ECO:0000313" key="6">
    <source>
        <dbReference type="Proteomes" id="UP000187338"/>
    </source>
</evidence>
<dbReference type="InterPro" id="IPR051829">
    <property type="entry name" value="Multiheme_Cytochr_ET"/>
</dbReference>
<keyword evidence="6" id="KW-1185">Reference proteome</keyword>
<dbReference type="AlphaFoldDB" id="A0A1L8D312"/>
<dbReference type="Proteomes" id="UP000187338">
    <property type="component" value="Unassembled WGS sequence"/>
</dbReference>
<feature type="domain" description="Outer membrane cytochrome MtrC/MtrF-like" evidence="4">
    <location>
        <begin position="358"/>
        <end position="529"/>
    </location>
</feature>
<name>A0A1L8D312_9THEO</name>
<dbReference type="InterPro" id="IPR010177">
    <property type="entry name" value="Paired_CXXCH_1"/>
</dbReference>
<evidence type="ECO:0000256" key="1">
    <source>
        <dbReference type="ARBA" id="ARBA00022729"/>
    </source>
</evidence>
<feature type="domain" description="Doubled CXXCH motif" evidence="3">
    <location>
        <begin position="803"/>
        <end position="836"/>
    </location>
</feature>
<feature type="chain" id="PRO_5012363373" evidence="2">
    <location>
        <begin position="25"/>
        <end position="883"/>
    </location>
</feature>
<dbReference type="NCBIfam" id="TIGR01905">
    <property type="entry name" value="paired_CXXCH_1"/>
    <property type="match status" value="1"/>
</dbReference>
<dbReference type="PANTHER" id="PTHR35038:SF8">
    <property type="entry name" value="C-TYPE POLYHEME CYTOCHROME OMCC"/>
    <property type="match status" value="1"/>
</dbReference>
<evidence type="ECO:0000313" key="5">
    <source>
        <dbReference type="EMBL" id="GAV25549.1"/>
    </source>
</evidence>
<feature type="domain" description="Doubled CXXCH motif" evidence="3">
    <location>
        <begin position="92"/>
        <end position="125"/>
    </location>
</feature>
<dbReference type="InterPro" id="IPR054337">
    <property type="entry name" value="Mtrc-MtrF-like_dom_II/IV"/>
</dbReference>
<evidence type="ECO:0000259" key="3">
    <source>
        <dbReference type="Pfam" id="PF09699"/>
    </source>
</evidence>
<dbReference type="EMBL" id="BDJL01000049">
    <property type="protein sequence ID" value="GAV25549.1"/>
    <property type="molecule type" value="Genomic_DNA"/>
</dbReference>
<proteinExistence type="predicted"/>
<dbReference type="RefSeq" id="WP_075865699.1">
    <property type="nucleotide sequence ID" value="NZ_BDJL01000049.1"/>
</dbReference>
<dbReference type="Gene3D" id="1.10.1130.10">
    <property type="entry name" value="Flavocytochrome C3, Chain A"/>
    <property type="match status" value="3"/>
</dbReference>
<dbReference type="STRING" id="661089.ciss_14820"/>
<dbReference type="OrthoDB" id="1717569at2"/>
<evidence type="ECO:0000259" key="4">
    <source>
        <dbReference type="Pfam" id="PF22113"/>
    </source>
</evidence>
<accession>A0A1L8D312</accession>